<dbReference type="AlphaFoldDB" id="A0A1H9KIK5"/>
<comment type="cofactor">
    <cofactor evidence="15">
        <name>Zn(2+)</name>
        <dbReference type="ChEBI" id="CHEBI:29105"/>
    </cofactor>
    <text evidence="15">Binds 1 zinc ion.</text>
</comment>
<keyword evidence="8 15" id="KW-0862">Zinc</keyword>
<evidence type="ECO:0000256" key="8">
    <source>
        <dbReference type="ARBA" id="ARBA00022833"/>
    </source>
</evidence>
<evidence type="ECO:0000256" key="2">
    <source>
        <dbReference type="ARBA" id="ARBA00006040"/>
    </source>
</evidence>
<keyword evidence="20" id="KW-1185">Reference proteome</keyword>
<proteinExistence type="inferred from homology"/>
<evidence type="ECO:0000256" key="6">
    <source>
        <dbReference type="ARBA" id="ARBA00022723"/>
    </source>
</evidence>
<dbReference type="GO" id="GO:0004222">
    <property type="term" value="F:metalloendopeptidase activity"/>
    <property type="evidence" value="ECO:0007669"/>
    <property type="project" value="InterPro"/>
</dbReference>
<dbReference type="Gene3D" id="1.10.1370.40">
    <property type="match status" value="3"/>
</dbReference>
<evidence type="ECO:0000256" key="16">
    <source>
        <dbReference type="SAM" id="MobiDB-lite"/>
    </source>
</evidence>
<evidence type="ECO:0000256" key="4">
    <source>
        <dbReference type="ARBA" id="ARBA00022645"/>
    </source>
</evidence>
<dbReference type="CDD" id="cd06456">
    <property type="entry name" value="M3A_DCP"/>
    <property type="match status" value="1"/>
</dbReference>
<sequence length="719" mass="80176">MTSVRIALAAALLMGAGQTLAADTAMSKDNPFAQPSSLPYQLPPFDRIHDSDFMPAFAAGMAEQLREVQLIADNAEAPSFDNTIVALERSGRLLSRVSTVFFNLSSSDTNDTRQKIEEEIAPQLSAHQDSILLNARLYARVAALYEQRDTLKLDAESQRLLERYHTRFVRAGAQLSEAQKDQLRKLNSELSELTTRFDQNLLKETKAGAVVVDKAEDLAGLSEGEIAAAADAAKARGLDGKYLITLQNTSGQPAEQSLRSRALREKLYRASVTRANHGGDSDNKAVIARIVLLRAQRAALLGYGDHASYVLEDETARTTAAVNKMLGQLAPAAVANARREAADMQKLIDADRGGFKLAPWDWSYYAEKLRKARYDFDESQMKPYLELENVLQNGVFYAANRLYGLSFKERKDLPVYLPDVRVFEVFNADGTPLALFLADYFKRDSKRGGAWMNEFVSQSALFGTKPVVVNNLNIPKPPAGEPVLLTFDEVTTLFHEFGHALHGMFSNVQYPYFAGTNVPRDFVEFPSQVNEMWATDAQVLKNYARHYKTGEAMPQALLDKVLATQKFNQGFATTEYLAAAILDQRWHQLPIAQAEIKDVNLFEAQALQKAGVAMSQVPPRYRSTYFAHVFAGGYDAGYYAYIWSEVLDADTVQWFKENGGLKRENGDRFRSLLLSRGGSTDAMTLYRAFRGRDPDIKPLLERRGLDQPAPKSKARKKVQ</sequence>
<protein>
    <recommendedName>
        <fullName evidence="13">Dipeptidyl carboxypeptidase</fullName>
        <ecNumber evidence="12">3.4.15.5</ecNumber>
    </recommendedName>
    <alternativeName>
        <fullName evidence="14">Peptidyl-dipeptidase Dcp</fullName>
    </alternativeName>
</protein>
<dbReference type="InterPro" id="IPR045090">
    <property type="entry name" value="Pept_M3A_M3B"/>
</dbReference>
<comment type="catalytic activity">
    <reaction evidence="10">
        <text>Hydrolysis of unblocked, C-terminal dipeptides from oligopeptides, with broad specificity. Does not hydrolyze bonds in which P1' is Pro, or both P1 and P1' are Gly.</text>
        <dbReference type="EC" id="3.4.15.5"/>
    </reaction>
</comment>
<evidence type="ECO:0000256" key="5">
    <source>
        <dbReference type="ARBA" id="ARBA00022670"/>
    </source>
</evidence>
<keyword evidence="5 15" id="KW-0645">Protease</keyword>
<dbReference type="GO" id="GO:0006508">
    <property type="term" value="P:proteolysis"/>
    <property type="evidence" value="ECO:0007669"/>
    <property type="project" value="UniProtKB-KW"/>
</dbReference>
<accession>A0A1H9KIK5</accession>
<feature type="domain" description="Peptidase M3A/M3B catalytic" evidence="18">
    <location>
        <begin position="258"/>
        <end position="704"/>
    </location>
</feature>
<dbReference type="FunFam" id="1.10.1370.40:FF:000001">
    <property type="entry name" value="Dipeptidyl carboxypeptidase II"/>
    <property type="match status" value="1"/>
</dbReference>
<dbReference type="Pfam" id="PF01432">
    <property type="entry name" value="Peptidase_M3"/>
    <property type="match status" value="1"/>
</dbReference>
<dbReference type="FunFam" id="3.40.390.10:FF:000009">
    <property type="entry name" value="Oligopeptidase A"/>
    <property type="match status" value="1"/>
</dbReference>
<keyword evidence="3" id="KW-0963">Cytoplasm</keyword>
<dbReference type="InterPro" id="IPR001567">
    <property type="entry name" value="Pept_M3A_M3B_dom"/>
</dbReference>
<keyword evidence="9 15" id="KW-0482">Metalloprotease</keyword>
<evidence type="ECO:0000256" key="15">
    <source>
        <dbReference type="RuleBase" id="RU003435"/>
    </source>
</evidence>
<feature type="chain" id="PRO_5011732358" description="Dipeptidyl carboxypeptidase" evidence="17">
    <location>
        <begin position="22"/>
        <end position="719"/>
    </location>
</feature>
<evidence type="ECO:0000256" key="14">
    <source>
        <dbReference type="ARBA" id="ARBA00075608"/>
    </source>
</evidence>
<dbReference type="EMBL" id="FOFS01000013">
    <property type="protein sequence ID" value="SEQ98970.1"/>
    <property type="molecule type" value="Genomic_DNA"/>
</dbReference>
<dbReference type="PANTHER" id="PTHR43660:SF1">
    <property type="entry name" value="DIPEPTIDYL CARBOXYPEPTIDASE"/>
    <property type="match status" value="1"/>
</dbReference>
<comment type="subcellular location">
    <subcellularLocation>
        <location evidence="1">Cytoplasm</location>
    </subcellularLocation>
</comment>
<evidence type="ECO:0000256" key="13">
    <source>
        <dbReference type="ARBA" id="ARBA00070755"/>
    </source>
</evidence>
<dbReference type="PANTHER" id="PTHR43660">
    <property type="entry name" value="DIPEPTIDYL CARBOXYPEPTIDASE"/>
    <property type="match status" value="1"/>
</dbReference>
<evidence type="ECO:0000259" key="18">
    <source>
        <dbReference type="Pfam" id="PF01432"/>
    </source>
</evidence>
<evidence type="ECO:0000256" key="10">
    <source>
        <dbReference type="ARBA" id="ARBA00052506"/>
    </source>
</evidence>
<keyword evidence="17" id="KW-0732">Signal</keyword>
<dbReference type="SUPFAM" id="SSF55486">
    <property type="entry name" value="Metalloproteases ('zincins'), catalytic domain"/>
    <property type="match status" value="1"/>
</dbReference>
<evidence type="ECO:0000256" key="7">
    <source>
        <dbReference type="ARBA" id="ARBA00022801"/>
    </source>
</evidence>
<evidence type="ECO:0000256" key="12">
    <source>
        <dbReference type="ARBA" id="ARBA00066668"/>
    </source>
</evidence>
<evidence type="ECO:0000256" key="1">
    <source>
        <dbReference type="ARBA" id="ARBA00004496"/>
    </source>
</evidence>
<evidence type="ECO:0000313" key="19">
    <source>
        <dbReference type="EMBL" id="SEQ98970.1"/>
    </source>
</evidence>
<comment type="function">
    <text evidence="11">Removes dipeptides from the C-termini of N-blocked tripeptides, tetrapeptides and larger peptides.</text>
</comment>
<feature type="region of interest" description="Disordered" evidence="16">
    <location>
        <begin position="698"/>
        <end position="719"/>
    </location>
</feature>
<dbReference type="GO" id="GO:0046872">
    <property type="term" value="F:metal ion binding"/>
    <property type="evidence" value="ECO:0007669"/>
    <property type="project" value="UniProtKB-UniRule"/>
</dbReference>
<keyword evidence="7 15" id="KW-0378">Hydrolase</keyword>
<dbReference type="GO" id="GO:0005829">
    <property type="term" value="C:cytosol"/>
    <property type="evidence" value="ECO:0007669"/>
    <property type="project" value="TreeGrafter"/>
</dbReference>
<feature type="signal peptide" evidence="17">
    <location>
        <begin position="1"/>
        <end position="21"/>
    </location>
</feature>
<evidence type="ECO:0000256" key="9">
    <source>
        <dbReference type="ARBA" id="ARBA00023049"/>
    </source>
</evidence>
<dbReference type="InterPro" id="IPR034005">
    <property type="entry name" value="M3A_DCP"/>
</dbReference>
<evidence type="ECO:0000256" key="11">
    <source>
        <dbReference type="ARBA" id="ARBA00054529"/>
    </source>
</evidence>
<keyword evidence="6 15" id="KW-0479">Metal-binding</keyword>
<keyword evidence="4" id="KW-0121">Carboxypeptidase</keyword>
<dbReference type="GO" id="GO:0004180">
    <property type="term" value="F:carboxypeptidase activity"/>
    <property type="evidence" value="ECO:0007669"/>
    <property type="project" value="UniProtKB-KW"/>
</dbReference>
<evidence type="ECO:0000256" key="17">
    <source>
        <dbReference type="SAM" id="SignalP"/>
    </source>
</evidence>
<evidence type="ECO:0000256" key="3">
    <source>
        <dbReference type="ARBA" id="ARBA00022490"/>
    </source>
</evidence>
<dbReference type="Proteomes" id="UP000199233">
    <property type="component" value="Unassembled WGS sequence"/>
</dbReference>
<dbReference type="GO" id="GO:0008241">
    <property type="term" value="F:peptidyl-dipeptidase activity"/>
    <property type="evidence" value="ECO:0007669"/>
    <property type="project" value="UniProtKB-EC"/>
</dbReference>
<organism evidence="19 20">
    <name type="scientific">Solimonas aquatica</name>
    <dbReference type="NCBI Taxonomy" id="489703"/>
    <lineage>
        <taxon>Bacteria</taxon>
        <taxon>Pseudomonadati</taxon>
        <taxon>Pseudomonadota</taxon>
        <taxon>Gammaproteobacteria</taxon>
        <taxon>Nevskiales</taxon>
        <taxon>Nevskiaceae</taxon>
        <taxon>Solimonas</taxon>
    </lineage>
</organism>
<evidence type="ECO:0000313" key="20">
    <source>
        <dbReference type="Proteomes" id="UP000199233"/>
    </source>
</evidence>
<gene>
    <name evidence="19" type="ORF">SAMN04488038_113129</name>
</gene>
<comment type="similarity">
    <text evidence="2 15">Belongs to the peptidase M3 family.</text>
</comment>
<dbReference type="EC" id="3.4.15.5" evidence="12"/>
<reference evidence="19 20" key="1">
    <citation type="submission" date="2016-10" db="EMBL/GenBank/DDBJ databases">
        <authorList>
            <person name="de Groot N.N."/>
        </authorList>
    </citation>
    <scope>NUCLEOTIDE SEQUENCE [LARGE SCALE GENOMIC DNA]</scope>
    <source>
        <strain evidence="19 20">DSM 25927</strain>
    </source>
</reference>
<dbReference type="STRING" id="489703.SAMN04488038_113129"/>
<name>A0A1H9KIK5_9GAMM</name>